<name>A0A178ZZ00_9EURO</name>
<evidence type="ECO:0000313" key="2">
    <source>
        <dbReference type="Proteomes" id="UP000078343"/>
    </source>
</evidence>
<dbReference type="AlphaFoldDB" id="A0A178ZZ00"/>
<accession>A0A178ZZ00</accession>
<sequence length="708" mass="78193">MAFSNQFSLSVELTKLVPLGNILSAAGSGILNLARDLRRSGSDITVEEDLTLVLGRNRICPKFESTFRVAVRGSSQQQIGEFVDIILEAGAGPTVQRSLKHPPYFSTVAQLSLLAFTQQLNRLSWTLSKLFERRLSGAPQHLQSHPSAESMRGTLRACREQTAGFNWTLLFEAVECVLGCDKRPLNAQRRVPHDLNSEDGRNLPIPILQGCLDMLTAVQTLPEDRMIHINAETGYSAIVVWAHHLLGLTVEVRKYRHKKGYVFGNGPEQIIFCINKLGPTICLMDKTDEILRIGEFDMDPPLTPDIRATARGFGIKLLQSSGCSEHNMRSEAEVAVAVATGQSGRHLKPGLLRAAQILFHGLELEFGNGLDGIVAKFATKNTTYLSAYLAKALIAFSSIKNIDSCHDLPLCISRPFMENVKEGEPDIFVQFRYMARLLLGSEYNESVVSRSALVSAWGWSICLTSVGAQCPTQVDGNMFLVRRGVPSRNGERSRFIVDGPRTSGFSKAGPDHYSRPFPQGPTDATPVADFVAEFPNAKPAYYIGLSDQAFEVSVCFELSKYPRRYTGFRRMQGLRTQVIMLRESGCEHHKRATPPKDTVALPVGCETIEFYHANVSSTGEKEAGIRVSKTLDGPAYRWFQLDILSAAAASDSEDSNQAGTSSRERTQIDGLFLKSGQCCLPCAVDIVDRFCVQETRESRKPTNFFLIA</sequence>
<proteinExistence type="predicted"/>
<organism evidence="1 2">
    <name type="scientific">Fonsecaea erecta</name>
    <dbReference type="NCBI Taxonomy" id="1367422"/>
    <lineage>
        <taxon>Eukaryota</taxon>
        <taxon>Fungi</taxon>
        <taxon>Dikarya</taxon>
        <taxon>Ascomycota</taxon>
        <taxon>Pezizomycotina</taxon>
        <taxon>Eurotiomycetes</taxon>
        <taxon>Chaetothyriomycetidae</taxon>
        <taxon>Chaetothyriales</taxon>
        <taxon>Herpotrichiellaceae</taxon>
        <taxon>Fonsecaea</taxon>
    </lineage>
</organism>
<dbReference type="Proteomes" id="UP000078343">
    <property type="component" value="Unassembled WGS sequence"/>
</dbReference>
<reference evidence="1 2" key="1">
    <citation type="submission" date="2016-04" db="EMBL/GenBank/DDBJ databases">
        <title>Draft genome of Fonsecaea erecta CBS 125763.</title>
        <authorList>
            <person name="Weiss V.A."/>
            <person name="Vicente V.A."/>
            <person name="Raittz R.T."/>
            <person name="Moreno L.F."/>
            <person name="De Souza E.M."/>
            <person name="Pedrosa F.O."/>
            <person name="Steffens M.B."/>
            <person name="Faoro H."/>
            <person name="Tadra-Sfeir M.Z."/>
            <person name="Najafzadeh M.J."/>
            <person name="Felipe M.S."/>
            <person name="Teixeira M."/>
            <person name="Sun J."/>
            <person name="Xi L."/>
            <person name="Gomes R."/>
            <person name="De Azevedo C.M."/>
            <person name="Salgado C.G."/>
            <person name="Da Silva M.B."/>
            <person name="Nascimento M.F."/>
            <person name="Queiroz-Telles F."/>
            <person name="Attili D.S."/>
            <person name="Gorbushina A."/>
        </authorList>
    </citation>
    <scope>NUCLEOTIDE SEQUENCE [LARGE SCALE GENOMIC DNA]</scope>
    <source>
        <strain evidence="1 2">CBS 125763</strain>
    </source>
</reference>
<comment type="caution">
    <text evidence="1">The sequence shown here is derived from an EMBL/GenBank/DDBJ whole genome shotgun (WGS) entry which is preliminary data.</text>
</comment>
<keyword evidence="2" id="KW-1185">Reference proteome</keyword>
<dbReference type="STRING" id="1367422.A0A178ZZ00"/>
<gene>
    <name evidence="1" type="ORF">AYL99_01072</name>
</gene>
<dbReference type="GeneID" id="30005242"/>
<evidence type="ECO:0000313" key="1">
    <source>
        <dbReference type="EMBL" id="OAP65100.1"/>
    </source>
</evidence>
<dbReference type="OrthoDB" id="5304415at2759"/>
<dbReference type="RefSeq" id="XP_018698467.1">
    <property type="nucleotide sequence ID" value="XM_018832588.1"/>
</dbReference>
<protein>
    <submittedName>
        <fullName evidence="1">Uncharacterized protein</fullName>
    </submittedName>
</protein>
<dbReference type="EMBL" id="LVYI01000001">
    <property type="protein sequence ID" value="OAP65100.1"/>
    <property type="molecule type" value="Genomic_DNA"/>
</dbReference>